<dbReference type="PATRIC" id="fig|1398.25.peg.716"/>
<gene>
    <name evidence="1" type="ORF">B4099_1458</name>
</gene>
<protein>
    <submittedName>
        <fullName evidence="1">Uncharacterized protein</fullName>
    </submittedName>
</protein>
<dbReference type="EMBL" id="LQYI01000013">
    <property type="protein sequence ID" value="KYC73002.1"/>
    <property type="molecule type" value="Genomic_DNA"/>
</dbReference>
<evidence type="ECO:0000313" key="1">
    <source>
        <dbReference type="EMBL" id="KYC73002.1"/>
    </source>
</evidence>
<accession>A0A150KHX0</accession>
<proteinExistence type="predicted"/>
<sequence>MFQVFSAIENQEARLLMPKPCTHAEKNAASPGYQEKGLCCKAKAGSTNPADV</sequence>
<name>A0A150KHX0_HEYCO</name>
<dbReference type="AlphaFoldDB" id="A0A150KHX0"/>
<comment type="caution">
    <text evidence="1">The sequence shown here is derived from an EMBL/GenBank/DDBJ whole genome shotgun (WGS) entry which is preliminary data.</text>
</comment>
<reference evidence="1 2" key="1">
    <citation type="submission" date="2016-01" db="EMBL/GenBank/DDBJ databases">
        <title>Genome Sequences of Twelve Sporeforming Bacillus Species Isolated from Foods.</title>
        <authorList>
            <person name="Berendsen E.M."/>
            <person name="Wells-Bennik M.H."/>
            <person name="Krawcyk A.O."/>
            <person name="De Jong A."/>
            <person name="Holsappel S."/>
            <person name="Eijlander R.T."/>
            <person name="Kuipers O.P."/>
        </authorList>
    </citation>
    <scope>NUCLEOTIDE SEQUENCE [LARGE SCALE GENOMIC DNA]</scope>
    <source>
        <strain evidence="1 2">B4099</strain>
    </source>
</reference>
<evidence type="ECO:0000313" key="2">
    <source>
        <dbReference type="Proteomes" id="UP000075304"/>
    </source>
</evidence>
<organism evidence="1 2">
    <name type="scientific">Heyndrickxia coagulans</name>
    <name type="common">Weizmannia coagulans</name>
    <dbReference type="NCBI Taxonomy" id="1398"/>
    <lineage>
        <taxon>Bacteria</taxon>
        <taxon>Bacillati</taxon>
        <taxon>Bacillota</taxon>
        <taxon>Bacilli</taxon>
        <taxon>Bacillales</taxon>
        <taxon>Bacillaceae</taxon>
        <taxon>Heyndrickxia</taxon>
    </lineage>
</organism>
<dbReference type="Proteomes" id="UP000075304">
    <property type="component" value="Unassembled WGS sequence"/>
</dbReference>